<evidence type="ECO:0000256" key="4">
    <source>
        <dbReference type="ARBA" id="ARBA00022692"/>
    </source>
</evidence>
<dbReference type="Gene3D" id="3.30.70.3400">
    <property type="match status" value="2"/>
</dbReference>
<feature type="domain" description="SecDF P1 head subdomain" evidence="12">
    <location>
        <begin position="261"/>
        <end position="371"/>
    </location>
</feature>
<dbReference type="SUPFAM" id="SSF82866">
    <property type="entry name" value="Multidrug efflux transporter AcrB transmembrane domain"/>
    <property type="match status" value="1"/>
</dbReference>
<evidence type="ECO:0000313" key="13">
    <source>
        <dbReference type="EMBL" id="AGT08062.1"/>
    </source>
</evidence>
<dbReference type="HAMAP" id="MF_01463_B">
    <property type="entry name" value="SecD_B"/>
    <property type="match status" value="1"/>
</dbReference>
<feature type="domain" description="Protein export membrane protein SecD/SecF C-terminal" evidence="10">
    <location>
        <begin position="373"/>
        <end position="544"/>
    </location>
</feature>
<dbReference type="InterPro" id="IPR054384">
    <property type="entry name" value="SecDF_P1_head"/>
</dbReference>
<dbReference type="InterPro" id="IPR048631">
    <property type="entry name" value="SecD_1st"/>
</dbReference>
<dbReference type="NCBIfam" id="TIGR00916">
    <property type="entry name" value="2A0604s01"/>
    <property type="match status" value="1"/>
</dbReference>
<evidence type="ECO:0000256" key="2">
    <source>
        <dbReference type="ARBA" id="ARBA00022448"/>
    </source>
</evidence>
<dbReference type="InterPro" id="IPR055344">
    <property type="entry name" value="SecD_SecF_C_bact"/>
</dbReference>
<keyword evidence="5 9" id="KW-0653">Protein transport</keyword>
<evidence type="ECO:0000313" key="14">
    <source>
        <dbReference type="Proteomes" id="UP000015480"/>
    </source>
</evidence>
<evidence type="ECO:0000256" key="8">
    <source>
        <dbReference type="ARBA" id="ARBA00023136"/>
    </source>
</evidence>
<evidence type="ECO:0000256" key="7">
    <source>
        <dbReference type="ARBA" id="ARBA00023010"/>
    </source>
</evidence>
<keyword evidence="14" id="KW-1185">Reference proteome</keyword>
<dbReference type="PATRIC" id="fig|1367847.3.peg.916"/>
<feature type="transmembrane region" description="Helical" evidence="9">
    <location>
        <begin position="488"/>
        <end position="509"/>
    </location>
</feature>
<keyword evidence="6 9" id="KW-1133">Transmembrane helix</keyword>
<dbReference type="EMBL" id="CP006650">
    <property type="protein sequence ID" value="AGT08062.1"/>
    <property type="molecule type" value="Genomic_DNA"/>
</dbReference>
<dbReference type="RefSeq" id="WP_020949700.1">
    <property type="nucleotide sequence ID" value="NC_022041.1"/>
</dbReference>
<dbReference type="GO" id="GO:0006605">
    <property type="term" value="P:protein targeting"/>
    <property type="evidence" value="ECO:0007669"/>
    <property type="project" value="UniProtKB-UniRule"/>
</dbReference>
<dbReference type="GO" id="GO:0005886">
    <property type="term" value="C:plasma membrane"/>
    <property type="evidence" value="ECO:0007669"/>
    <property type="project" value="UniProtKB-SubCell"/>
</dbReference>
<dbReference type="Pfam" id="PF22599">
    <property type="entry name" value="SecDF_P1_head"/>
    <property type="match status" value="1"/>
</dbReference>
<dbReference type="Proteomes" id="UP000015480">
    <property type="component" value="Chromosome"/>
</dbReference>
<dbReference type="GO" id="GO:0015450">
    <property type="term" value="F:protein-transporting ATPase activity"/>
    <property type="evidence" value="ECO:0007669"/>
    <property type="project" value="InterPro"/>
</dbReference>
<keyword evidence="4 9" id="KW-0812">Transmembrane</keyword>
<feature type="transmembrane region" description="Helical" evidence="9">
    <location>
        <begin position="446"/>
        <end position="467"/>
    </location>
</feature>
<evidence type="ECO:0000256" key="5">
    <source>
        <dbReference type="ARBA" id="ARBA00022927"/>
    </source>
</evidence>
<dbReference type="STRING" id="1367847.JCM7686_0953"/>
<dbReference type="GO" id="GO:0043952">
    <property type="term" value="P:protein transport by the Sec complex"/>
    <property type="evidence" value="ECO:0007669"/>
    <property type="project" value="UniProtKB-UniRule"/>
</dbReference>
<comment type="similarity">
    <text evidence="9">Belongs to the SecD/SecF family. SecD subfamily.</text>
</comment>
<name>S5XSI1_PARAH</name>
<keyword evidence="3 9" id="KW-1003">Cell membrane</keyword>
<dbReference type="FunFam" id="1.20.1640.10:FF:000004">
    <property type="entry name" value="Protein translocase subunit SecD"/>
    <property type="match status" value="1"/>
</dbReference>
<evidence type="ECO:0000256" key="1">
    <source>
        <dbReference type="ARBA" id="ARBA00004651"/>
    </source>
</evidence>
<organism evidence="13 14">
    <name type="scientific">Paracoccus aminophilus JCM 7686</name>
    <dbReference type="NCBI Taxonomy" id="1367847"/>
    <lineage>
        <taxon>Bacteria</taxon>
        <taxon>Pseudomonadati</taxon>
        <taxon>Pseudomonadota</taxon>
        <taxon>Alphaproteobacteria</taxon>
        <taxon>Rhodobacterales</taxon>
        <taxon>Paracoccaceae</taxon>
        <taxon>Paracoccus</taxon>
    </lineage>
</organism>
<evidence type="ECO:0000259" key="11">
    <source>
        <dbReference type="Pfam" id="PF21760"/>
    </source>
</evidence>
<dbReference type="eggNOG" id="COG0342">
    <property type="taxonomic scope" value="Bacteria"/>
</dbReference>
<dbReference type="Gene3D" id="3.30.1360.200">
    <property type="match status" value="1"/>
</dbReference>
<dbReference type="OrthoDB" id="9805019at2"/>
<dbReference type="NCBIfam" id="TIGR01129">
    <property type="entry name" value="secD"/>
    <property type="match status" value="1"/>
</dbReference>
<keyword evidence="7 9" id="KW-0811">Translocation</keyword>
<dbReference type="InterPro" id="IPR005791">
    <property type="entry name" value="SecD"/>
</dbReference>
<keyword evidence="8 9" id="KW-0472">Membrane</keyword>
<dbReference type="PANTHER" id="PTHR30081:SF1">
    <property type="entry name" value="PROTEIN TRANSLOCASE SUBUNIT SECD"/>
    <property type="match status" value="1"/>
</dbReference>
<feature type="transmembrane region" description="Helical" evidence="9">
    <location>
        <begin position="521"/>
        <end position="544"/>
    </location>
</feature>
<evidence type="ECO:0000259" key="12">
    <source>
        <dbReference type="Pfam" id="PF22599"/>
    </source>
</evidence>
<dbReference type="HOGENOM" id="CLU_007894_4_3_5"/>
<dbReference type="Pfam" id="PF02355">
    <property type="entry name" value="SecD_SecF_C"/>
    <property type="match status" value="1"/>
</dbReference>
<keyword evidence="2 9" id="KW-0813">Transport</keyword>
<dbReference type="InterPro" id="IPR022813">
    <property type="entry name" value="SecD/SecF_arch_bac"/>
</dbReference>
<comment type="subcellular location">
    <subcellularLocation>
        <location evidence="1 9">Cell membrane</location>
        <topology evidence="1 9">Multi-pass membrane protein</topology>
    </subcellularLocation>
</comment>
<sequence length="554" mass="59170">MLQIPLWKRIVILGLVALGLLLAMPNAFYGRVETHNDALARIEKTGTTTPQDTADIAGWPSFLPSALVNLGLDLRGGAHLLGQVHLEDVYKARMTGLWPELRNDLAAQRDTVGAVRRVAGPDDQLIIEIGNADQMAQAITIARKYVTPVATLAGAGQSDLVIAGSGNRMTISISDAEKSAVADRTVQQTLEIVRRRVDEVGTREPTIVRQGADRVLIEVPGIGSAEELKALIGTTAKLTFNPVVGRVTDPNTRAQPGQMVVPSIDEKGIFYVLEETPVVTGEDLVDARPSFDQNGAAAVDFRFGPNGAKRFGAYTSSNIGQPFAIVLDNQVISAPVIRQAITTGSGQISGAMNVEQSTQLAVLLRAGALPAKMTFLEERTIGPELGQDSIDAGRISSIIATVGVVAYMIASYGLFGTFASIAVLINVGMILGIMSVMGATLTMPGIAGIVLTVGTAVDANVIIYERIREELRRTTNVVKAVEQGFKEAMSAIIDANLTSFISALVMFFLGSGPVKGFAVTFTIGLVTSVFTAIFLTRLMIVFWIEWRKPKQLIL</sequence>
<dbReference type="GO" id="GO:0065002">
    <property type="term" value="P:intracellular protein transmembrane transport"/>
    <property type="evidence" value="ECO:0007669"/>
    <property type="project" value="UniProtKB-UniRule"/>
</dbReference>
<dbReference type="InterPro" id="IPR048634">
    <property type="entry name" value="SecD_SecF_C"/>
</dbReference>
<evidence type="ECO:0000256" key="9">
    <source>
        <dbReference type="HAMAP-Rule" id="MF_01463"/>
    </source>
</evidence>
<dbReference type="PANTHER" id="PTHR30081">
    <property type="entry name" value="PROTEIN-EXPORT MEMBRANE PROTEIN SEC"/>
    <property type="match status" value="1"/>
</dbReference>
<gene>
    <name evidence="9" type="primary">secD</name>
    <name evidence="13" type="ORF">JCM7686_0953</name>
</gene>
<comment type="caution">
    <text evidence="9">Lacks conserved residue(s) required for the propagation of feature annotation.</text>
</comment>
<dbReference type="Pfam" id="PF21760">
    <property type="entry name" value="SecD_1st"/>
    <property type="match status" value="1"/>
</dbReference>
<reference evidence="13 14" key="1">
    <citation type="journal article" date="2014" name="BMC Genomics">
        <title>Architecture and functions of a multipartite genome of the methylotrophic bacterium Paracoccus aminophilus JCM 7686, containing primary and secondary chromids.</title>
        <authorList>
            <person name="Dziewit L."/>
            <person name="Czarnecki J."/>
            <person name="Wibberg D."/>
            <person name="Radlinska M."/>
            <person name="Mrozek P."/>
            <person name="Szymczak M."/>
            <person name="Schluter A."/>
            <person name="Puhler A."/>
            <person name="Bartosik D."/>
        </authorList>
    </citation>
    <scope>NUCLEOTIDE SEQUENCE [LARGE SCALE GENOMIC DNA]</scope>
    <source>
        <strain evidence="13">JCM 7686</strain>
    </source>
</reference>
<evidence type="ECO:0000256" key="3">
    <source>
        <dbReference type="ARBA" id="ARBA00022475"/>
    </source>
</evidence>
<comment type="function">
    <text evidence="9">Part of the Sec protein translocase complex. Interacts with the SecYEG preprotein conducting channel. SecDF uses the proton motive force (PMF) to complete protein translocation after the ATP-dependent function of SecA.</text>
</comment>
<evidence type="ECO:0000259" key="10">
    <source>
        <dbReference type="Pfam" id="PF02355"/>
    </source>
</evidence>
<dbReference type="KEGG" id="pami:JCM7686_0953"/>
<accession>S5XSI1</accession>
<protein>
    <recommendedName>
        <fullName evidence="9">Protein translocase subunit SecD</fullName>
    </recommendedName>
</protein>
<proteinExistence type="inferred from homology"/>
<dbReference type="AlphaFoldDB" id="S5XSI1"/>
<evidence type="ECO:0000256" key="6">
    <source>
        <dbReference type="ARBA" id="ARBA00022989"/>
    </source>
</evidence>
<feature type="domain" description="Protein translocase subunit SecDF P1" evidence="11">
    <location>
        <begin position="186"/>
        <end position="243"/>
    </location>
</feature>
<comment type="subunit">
    <text evidence="9">Forms a complex with SecF. Part of the essential Sec protein translocation apparatus which comprises SecA, SecYEG and auxiliary proteins SecDF-YajC and YidC.</text>
</comment>